<gene>
    <name evidence="1" type="ORF">MLD38_032046</name>
</gene>
<accession>A0ACB9MRK9</accession>
<name>A0ACB9MRK9_9MYRT</name>
<comment type="caution">
    <text evidence="1">The sequence shown here is derived from an EMBL/GenBank/DDBJ whole genome shotgun (WGS) entry which is preliminary data.</text>
</comment>
<dbReference type="EMBL" id="CM042888">
    <property type="protein sequence ID" value="KAI4326766.1"/>
    <property type="molecule type" value="Genomic_DNA"/>
</dbReference>
<keyword evidence="2" id="KW-1185">Reference proteome</keyword>
<dbReference type="Proteomes" id="UP001057402">
    <property type="component" value="Chromosome 9"/>
</dbReference>
<organism evidence="1 2">
    <name type="scientific">Melastoma candidum</name>
    <dbReference type="NCBI Taxonomy" id="119954"/>
    <lineage>
        <taxon>Eukaryota</taxon>
        <taxon>Viridiplantae</taxon>
        <taxon>Streptophyta</taxon>
        <taxon>Embryophyta</taxon>
        <taxon>Tracheophyta</taxon>
        <taxon>Spermatophyta</taxon>
        <taxon>Magnoliopsida</taxon>
        <taxon>eudicotyledons</taxon>
        <taxon>Gunneridae</taxon>
        <taxon>Pentapetalae</taxon>
        <taxon>rosids</taxon>
        <taxon>malvids</taxon>
        <taxon>Myrtales</taxon>
        <taxon>Melastomataceae</taxon>
        <taxon>Melastomatoideae</taxon>
        <taxon>Melastomateae</taxon>
        <taxon>Melastoma</taxon>
    </lineage>
</organism>
<sequence>MANIGTARIQVSCSAVKEMKRKIEVEGEDGMSIEIDVHYENIPLRCKECQVFGHSDSQCLRQRPGNRSRSRSRGPGERSRSARSRRRNRQPRVVDGSPRRHSDPNTKAIMWKEMTNDGSSGGSVSCGKAAEPWQRFNVIPAAPTHHIDLHLNRELFNIPLDNDWSIVPYEGDPDGIKCLDVKPLEDGGLLGMTAPLKTPLNDLLTLEGEEEVNTQEEGEEGAIVLLSNPGNLDDSLVDEEDIENRGQQRVQGLTQAGQCSGAPLDETDECLAENSTKMPWGDDVALVNINPSASVRDVLSSEDWCSYINDKPLLKGKELSTAAAWAVMHSTEAQPIWTKWVWLKGIPPRISFVMWLLVKQRLRTADFWHRIGVVGSPLCKGCMQSNETLDHALFLCMKARRIWRLVGRYYEFSGWPASCEDLITFLSLLREARGGRRVIKICLTIVYHLWIERCKLVNEGSGLSLWAELILLGYILCPRPEIWPVGALFPCPRIILRGMARKGKGALARKGKIAKGSKRGNGMGGEGESSSSVRKATGNSPQDPIVVDEYVENVFWQNPNPPQEDEEDPLRDLAYEDLLRWCAEHLPVEDPDGLDPSEDESDVEEFPGMRDPQKGKLSDLSEDSDSEGAEGSFKSCYSGFEDWERVKLEWTYTYRSVWVRRVNKWTCYPMPGHMDEDQKGSAIPPTSYDLALRSTPLGKRVRDWFLRESREKKRLRRLLRIVRHRRVRQVTEVGVQVDWELDSLWSGVLADQVGSHVESGSVELAGDAMDLMDEELMDWGPGAWYCRDVEMVENVYPLANGTGFEGNTPYVAISSRREAFKTPNLMELADKFLHDLALEEDQIARILKCQALRLIAGHLEGTSREFKDIISELNLTVRNNVNRERFVSFERGIGEMQAWDHFNDVSMNRFRTQVRCDAVLNRMNERLSALLLRTELGGERARYPLKLALQRCFRAWKVAARRKIEELSLLIQGWERRMVNMESLVSQRMIPRCANLNFVLQDKQESDDGVVPIVEPAPLSFKEAIELITSALIDSRRPRPPALTSSMIRNAMVRLELIDREESPMLRLRECRELRQMLNGLDGVPAYVGDLHEELYVLALMEAPDADHLPDPVIPASPSSGNSSLESDPWLDERDSYFPSTPEDDGSTGSDS</sequence>
<proteinExistence type="predicted"/>
<reference evidence="2" key="1">
    <citation type="journal article" date="2023" name="Front. Plant Sci.">
        <title>Chromosomal-level genome assembly of Melastoma candidum provides insights into trichome evolution.</title>
        <authorList>
            <person name="Zhong Y."/>
            <person name="Wu W."/>
            <person name="Sun C."/>
            <person name="Zou P."/>
            <person name="Liu Y."/>
            <person name="Dai S."/>
            <person name="Zhou R."/>
        </authorList>
    </citation>
    <scope>NUCLEOTIDE SEQUENCE [LARGE SCALE GENOMIC DNA]</scope>
</reference>
<evidence type="ECO:0000313" key="2">
    <source>
        <dbReference type="Proteomes" id="UP001057402"/>
    </source>
</evidence>
<protein>
    <submittedName>
        <fullName evidence="1">Uncharacterized protein</fullName>
    </submittedName>
</protein>
<evidence type="ECO:0000313" key="1">
    <source>
        <dbReference type="EMBL" id="KAI4326766.1"/>
    </source>
</evidence>